<dbReference type="AlphaFoldDB" id="A0A8E2JRV2"/>
<evidence type="ECO:0000313" key="1">
    <source>
        <dbReference type="EMBL" id="OCL07097.1"/>
    </source>
</evidence>
<proteinExistence type="predicted"/>
<dbReference type="Proteomes" id="UP000250140">
    <property type="component" value="Unassembled WGS sequence"/>
</dbReference>
<dbReference type="EMBL" id="KV749929">
    <property type="protein sequence ID" value="OCL07097.1"/>
    <property type="molecule type" value="Genomic_DNA"/>
</dbReference>
<keyword evidence="2" id="KW-1185">Reference proteome</keyword>
<reference evidence="1 2" key="1">
    <citation type="journal article" date="2016" name="Nat. Commun.">
        <title>Ectomycorrhizal ecology is imprinted in the genome of the dominant symbiotic fungus Cenococcum geophilum.</title>
        <authorList>
            <consortium name="DOE Joint Genome Institute"/>
            <person name="Peter M."/>
            <person name="Kohler A."/>
            <person name="Ohm R.A."/>
            <person name="Kuo A."/>
            <person name="Krutzmann J."/>
            <person name="Morin E."/>
            <person name="Arend M."/>
            <person name="Barry K.W."/>
            <person name="Binder M."/>
            <person name="Choi C."/>
            <person name="Clum A."/>
            <person name="Copeland A."/>
            <person name="Grisel N."/>
            <person name="Haridas S."/>
            <person name="Kipfer T."/>
            <person name="LaButti K."/>
            <person name="Lindquist E."/>
            <person name="Lipzen A."/>
            <person name="Maire R."/>
            <person name="Meier B."/>
            <person name="Mihaltcheva S."/>
            <person name="Molinier V."/>
            <person name="Murat C."/>
            <person name="Poggeler S."/>
            <person name="Quandt C.A."/>
            <person name="Sperisen C."/>
            <person name="Tritt A."/>
            <person name="Tisserant E."/>
            <person name="Crous P.W."/>
            <person name="Henrissat B."/>
            <person name="Nehls U."/>
            <person name="Egli S."/>
            <person name="Spatafora J.W."/>
            <person name="Grigoriev I.V."/>
            <person name="Martin F.M."/>
        </authorList>
    </citation>
    <scope>NUCLEOTIDE SEQUENCE [LARGE SCALE GENOMIC DNA]</scope>
    <source>
        <strain evidence="1 2">CBS 207.34</strain>
    </source>
</reference>
<sequence length="157" mass="17256">MSCPFRRPFSSPLVPALPSGPLNRSRRSIKRVSLCTPSFSFSLESAQPRLAQTGQTPPSQLSNLRPHPLLPVLLDAHWHALLCNHALPYTHTSERFRVSPTASYDTQPPPSQTTLCSLVLTNDVGGSLFASVLFPPARHPETSKMSFLMRLELVSLG</sequence>
<accession>A0A8E2JRV2</accession>
<organism evidence="1 2">
    <name type="scientific">Glonium stellatum</name>
    <dbReference type="NCBI Taxonomy" id="574774"/>
    <lineage>
        <taxon>Eukaryota</taxon>
        <taxon>Fungi</taxon>
        <taxon>Dikarya</taxon>
        <taxon>Ascomycota</taxon>
        <taxon>Pezizomycotina</taxon>
        <taxon>Dothideomycetes</taxon>
        <taxon>Pleosporomycetidae</taxon>
        <taxon>Gloniales</taxon>
        <taxon>Gloniaceae</taxon>
        <taxon>Glonium</taxon>
    </lineage>
</organism>
<protein>
    <submittedName>
        <fullName evidence="1">Uncharacterized protein</fullName>
    </submittedName>
</protein>
<name>A0A8E2JRV2_9PEZI</name>
<gene>
    <name evidence="1" type="ORF">AOQ84DRAFT_355153</name>
</gene>
<evidence type="ECO:0000313" key="2">
    <source>
        <dbReference type="Proteomes" id="UP000250140"/>
    </source>
</evidence>